<dbReference type="OrthoDB" id="196227at2"/>
<proteinExistence type="predicted"/>
<comment type="caution">
    <text evidence="2">The sequence shown here is derived from an EMBL/GenBank/DDBJ whole genome shotgun (WGS) entry which is preliminary data.</text>
</comment>
<name>A0A5R8KKG7_9BACT</name>
<keyword evidence="3" id="KW-1185">Reference proteome</keyword>
<feature type="region of interest" description="Disordered" evidence="1">
    <location>
        <begin position="34"/>
        <end position="63"/>
    </location>
</feature>
<feature type="compositionally biased region" description="Pro residues" evidence="1">
    <location>
        <begin position="48"/>
        <end position="58"/>
    </location>
</feature>
<evidence type="ECO:0000256" key="1">
    <source>
        <dbReference type="SAM" id="MobiDB-lite"/>
    </source>
</evidence>
<dbReference type="EMBL" id="VAUV01000001">
    <property type="protein sequence ID" value="TLD72737.1"/>
    <property type="molecule type" value="Genomic_DNA"/>
</dbReference>
<evidence type="ECO:0000313" key="3">
    <source>
        <dbReference type="Proteomes" id="UP000306196"/>
    </source>
</evidence>
<gene>
    <name evidence="2" type="ORF">FEM03_01295</name>
</gene>
<reference evidence="2 3" key="1">
    <citation type="submission" date="2019-05" db="EMBL/GenBank/DDBJ databases">
        <title>Verrucobacter flavum gen. nov., sp. nov. a new member of the family Verrucomicrobiaceae.</title>
        <authorList>
            <person name="Szuroczki S."/>
            <person name="Abbaszade G."/>
            <person name="Szabo A."/>
            <person name="Felfoldi T."/>
            <person name="Schumann P."/>
            <person name="Boka K."/>
            <person name="Keki Z."/>
            <person name="Toumi M."/>
            <person name="Toth E."/>
        </authorList>
    </citation>
    <scope>NUCLEOTIDE SEQUENCE [LARGE SCALE GENOMIC DNA]</scope>
    <source>
        <strain evidence="2 3">MG-N-17</strain>
    </source>
</reference>
<organism evidence="2 3">
    <name type="scientific">Phragmitibacter flavus</name>
    <dbReference type="NCBI Taxonomy" id="2576071"/>
    <lineage>
        <taxon>Bacteria</taxon>
        <taxon>Pseudomonadati</taxon>
        <taxon>Verrucomicrobiota</taxon>
        <taxon>Verrucomicrobiia</taxon>
        <taxon>Verrucomicrobiales</taxon>
        <taxon>Verrucomicrobiaceae</taxon>
        <taxon>Phragmitibacter</taxon>
    </lineage>
</organism>
<accession>A0A5R8KKG7</accession>
<evidence type="ECO:0000313" key="2">
    <source>
        <dbReference type="EMBL" id="TLD72737.1"/>
    </source>
</evidence>
<sequence>MPHPQLFFASLTISVLVAGATMSVDVRVNAQTVDPPASSASASTPAPASNPSPSPAPTPGVEAAKDGSVWGALVYASAANPDKPAPVDPPEFPGLSKRLAKAFPFERFEVIGQHTQVVFREYESWVVPSREVFLKLDSKGATENNGLNLHIQFWRGQQVLVKTDTVLRPDSPLFISGPKWGVGQLIFVLELQKDDAKKGK</sequence>
<dbReference type="RefSeq" id="WP_138084360.1">
    <property type="nucleotide sequence ID" value="NZ_VAUV01000001.1"/>
</dbReference>
<dbReference type="AlphaFoldDB" id="A0A5R8KKG7"/>
<protein>
    <submittedName>
        <fullName evidence="2">Uncharacterized protein</fullName>
    </submittedName>
</protein>
<feature type="compositionally biased region" description="Low complexity" evidence="1">
    <location>
        <begin position="35"/>
        <end position="47"/>
    </location>
</feature>
<dbReference type="Proteomes" id="UP000306196">
    <property type="component" value="Unassembled WGS sequence"/>
</dbReference>